<evidence type="ECO:0000256" key="9">
    <source>
        <dbReference type="PROSITE-ProRule" id="PRU10141"/>
    </source>
</evidence>
<gene>
    <name evidence="12" type="ORF">B0I29_113234</name>
</gene>
<dbReference type="PROSITE" id="PS50011">
    <property type="entry name" value="PROTEIN_KINASE_DOM"/>
    <property type="match status" value="1"/>
</dbReference>
<dbReference type="PROSITE" id="PS00107">
    <property type="entry name" value="PROTEIN_KINASE_ATP"/>
    <property type="match status" value="1"/>
</dbReference>
<feature type="binding site" evidence="9">
    <location>
        <position position="52"/>
    </location>
    <ligand>
        <name>ATP</name>
        <dbReference type="ChEBI" id="CHEBI:30616"/>
    </ligand>
</feature>
<evidence type="ECO:0000313" key="13">
    <source>
        <dbReference type="Proteomes" id="UP000249341"/>
    </source>
</evidence>
<evidence type="ECO:0000256" key="7">
    <source>
        <dbReference type="ARBA" id="ARBA00047899"/>
    </source>
</evidence>
<evidence type="ECO:0000256" key="1">
    <source>
        <dbReference type="ARBA" id="ARBA00012513"/>
    </source>
</evidence>
<keyword evidence="6 9" id="KW-0067">ATP-binding</keyword>
<evidence type="ECO:0000256" key="5">
    <source>
        <dbReference type="ARBA" id="ARBA00022777"/>
    </source>
</evidence>
<keyword evidence="3" id="KW-0808">Transferase</keyword>
<feature type="compositionally biased region" description="Low complexity" evidence="10">
    <location>
        <begin position="388"/>
        <end position="408"/>
    </location>
</feature>
<keyword evidence="13" id="KW-1185">Reference proteome</keyword>
<dbReference type="InterPro" id="IPR011009">
    <property type="entry name" value="Kinase-like_dom_sf"/>
</dbReference>
<name>A0A327Z6W1_9ACTN</name>
<comment type="catalytic activity">
    <reaction evidence="7">
        <text>L-threonyl-[protein] + ATP = O-phospho-L-threonyl-[protein] + ADP + H(+)</text>
        <dbReference type="Rhea" id="RHEA:46608"/>
        <dbReference type="Rhea" id="RHEA-COMP:11060"/>
        <dbReference type="Rhea" id="RHEA-COMP:11605"/>
        <dbReference type="ChEBI" id="CHEBI:15378"/>
        <dbReference type="ChEBI" id="CHEBI:30013"/>
        <dbReference type="ChEBI" id="CHEBI:30616"/>
        <dbReference type="ChEBI" id="CHEBI:61977"/>
        <dbReference type="ChEBI" id="CHEBI:456216"/>
        <dbReference type="EC" id="2.7.11.1"/>
    </reaction>
</comment>
<dbReference type="AlphaFoldDB" id="A0A327Z6W1"/>
<proteinExistence type="predicted"/>
<evidence type="ECO:0000256" key="10">
    <source>
        <dbReference type="SAM" id="MobiDB-lite"/>
    </source>
</evidence>
<dbReference type="Pfam" id="PF00069">
    <property type="entry name" value="Pkinase"/>
    <property type="match status" value="1"/>
</dbReference>
<dbReference type="SUPFAM" id="SSF56112">
    <property type="entry name" value="Protein kinase-like (PK-like)"/>
    <property type="match status" value="1"/>
</dbReference>
<comment type="caution">
    <text evidence="12">The sequence shown here is derived from an EMBL/GenBank/DDBJ whole genome shotgun (WGS) entry which is preliminary data.</text>
</comment>
<feature type="region of interest" description="Disordered" evidence="10">
    <location>
        <begin position="387"/>
        <end position="418"/>
    </location>
</feature>
<keyword evidence="5 12" id="KW-0418">Kinase</keyword>
<evidence type="ECO:0000256" key="3">
    <source>
        <dbReference type="ARBA" id="ARBA00022679"/>
    </source>
</evidence>
<comment type="catalytic activity">
    <reaction evidence="8">
        <text>L-seryl-[protein] + ATP = O-phospho-L-seryl-[protein] + ADP + H(+)</text>
        <dbReference type="Rhea" id="RHEA:17989"/>
        <dbReference type="Rhea" id="RHEA-COMP:9863"/>
        <dbReference type="Rhea" id="RHEA-COMP:11604"/>
        <dbReference type="ChEBI" id="CHEBI:15378"/>
        <dbReference type="ChEBI" id="CHEBI:29999"/>
        <dbReference type="ChEBI" id="CHEBI:30616"/>
        <dbReference type="ChEBI" id="CHEBI:83421"/>
        <dbReference type="ChEBI" id="CHEBI:456216"/>
        <dbReference type="EC" id="2.7.11.1"/>
    </reaction>
</comment>
<keyword evidence="2" id="KW-0723">Serine/threonine-protein kinase</keyword>
<dbReference type="SMART" id="SM00220">
    <property type="entry name" value="S_TKc"/>
    <property type="match status" value="1"/>
</dbReference>
<dbReference type="GO" id="GO:0004674">
    <property type="term" value="F:protein serine/threonine kinase activity"/>
    <property type="evidence" value="ECO:0007669"/>
    <property type="project" value="UniProtKB-KW"/>
</dbReference>
<evidence type="ECO:0000259" key="11">
    <source>
        <dbReference type="PROSITE" id="PS50011"/>
    </source>
</evidence>
<dbReference type="Proteomes" id="UP000249341">
    <property type="component" value="Unassembled WGS sequence"/>
</dbReference>
<dbReference type="Gene3D" id="3.30.200.20">
    <property type="entry name" value="Phosphorylase Kinase, domain 1"/>
    <property type="match status" value="1"/>
</dbReference>
<dbReference type="InterPro" id="IPR008271">
    <property type="entry name" value="Ser/Thr_kinase_AS"/>
</dbReference>
<dbReference type="PROSITE" id="PS00108">
    <property type="entry name" value="PROTEIN_KINASE_ST"/>
    <property type="match status" value="1"/>
</dbReference>
<dbReference type="EC" id="2.7.11.1" evidence="1"/>
<organism evidence="12 13">
    <name type="scientific">Actinoplanes lutulentus</name>
    <dbReference type="NCBI Taxonomy" id="1287878"/>
    <lineage>
        <taxon>Bacteria</taxon>
        <taxon>Bacillati</taxon>
        <taxon>Actinomycetota</taxon>
        <taxon>Actinomycetes</taxon>
        <taxon>Micromonosporales</taxon>
        <taxon>Micromonosporaceae</taxon>
        <taxon>Actinoplanes</taxon>
    </lineage>
</organism>
<dbReference type="InterPro" id="IPR017441">
    <property type="entry name" value="Protein_kinase_ATP_BS"/>
</dbReference>
<evidence type="ECO:0000256" key="6">
    <source>
        <dbReference type="ARBA" id="ARBA00022840"/>
    </source>
</evidence>
<evidence type="ECO:0000256" key="2">
    <source>
        <dbReference type="ARBA" id="ARBA00022527"/>
    </source>
</evidence>
<dbReference type="PANTHER" id="PTHR43289">
    <property type="entry name" value="MITOGEN-ACTIVATED PROTEIN KINASE KINASE KINASE 20-RELATED"/>
    <property type="match status" value="1"/>
</dbReference>
<evidence type="ECO:0000256" key="4">
    <source>
        <dbReference type="ARBA" id="ARBA00022741"/>
    </source>
</evidence>
<feature type="domain" description="Protein kinase" evidence="11">
    <location>
        <begin position="23"/>
        <end position="277"/>
    </location>
</feature>
<reference evidence="12 13" key="1">
    <citation type="submission" date="2018-06" db="EMBL/GenBank/DDBJ databases">
        <title>Genomic Encyclopedia of Type Strains, Phase III (KMG-III): the genomes of soil and plant-associated and newly described type strains.</title>
        <authorList>
            <person name="Whitman W."/>
        </authorList>
    </citation>
    <scope>NUCLEOTIDE SEQUENCE [LARGE SCALE GENOMIC DNA]</scope>
    <source>
        <strain evidence="12 13">CGMCC 4.7090</strain>
    </source>
</reference>
<dbReference type="PANTHER" id="PTHR43289:SF6">
    <property type="entry name" value="SERINE_THREONINE-PROTEIN KINASE NEKL-3"/>
    <property type="match status" value="1"/>
</dbReference>
<keyword evidence="4 9" id="KW-0547">Nucleotide-binding</keyword>
<dbReference type="GO" id="GO:0005524">
    <property type="term" value="F:ATP binding"/>
    <property type="evidence" value="ECO:0007669"/>
    <property type="project" value="UniProtKB-UniRule"/>
</dbReference>
<dbReference type="Gene3D" id="1.10.510.10">
    <property type="entry name" value="Transferase(Phosphotransferase) domain 1"/>
    <property type="match status" value="1"/>
</dbReference>
<dbReference type="FunFam" id="3.30.200.20:FF:000035">
    <property type="entry name" value="Serine/threonine protein kinase Stk1"/>
    <property type="match status" value="1"/>
</dbReference>
<dbReference type="CDD" id="cd14014">
    <property type="entry name" value="STKc_PknB_like"/>
    <property type="match status" value="1"/>
</dbReference>
<evidence type="ECO:0000256" key="8">
    <source>
        <dbReference type="ARBA" id="ARBA00048679"/>
    </source>
</evidence>
<evidence type="ECO:0000313" key="12">
    <source>
        <dbReference type="EMBL" id="RAK32937.1"/>
    </source>
</evidence>
<accession>A0A327Z6W1</accession>
<protein>
    <recommendedName>
        <fullName evidence="1">non-specific serine/threonine protein kinase</fullName>
        <ecNumber evidence="1">2.7.11.1</ecNumber>
    </recommendedName>
</protein>
<feature type="compositionally biased region" description="Low complexity" evidence="10">
    <location>
        <begin position="449"/>
        <end position="466"/>
    </location>
</feature>
<feature type="region of interest" description="Disordered" evidence="10">
    <location>
        <begin position="441"/>
        <end position="482"/>
    </location>
</feature>
<dbReference type="EMBL" id="QLMJ01000013">
    <property type="protein sequence ID" value="RAK32937.1"/>
    <property type="molecule type" value="Genomic_DNA"/>
</dbReference>
<dbReference type="InterPro" id="IPR000719">
    <property type="entry name" value="Prot_kinase_dom"/>
</dbReference>
<sequence>MLFPRPFGTLRRVEEDRKLGDRYRLLNELGRGGMAVVWRALDEVLNRPVAVKVLAGRYADDDRFRARILHEARAAATLSHPNIAQIYDFGESDENGQPVPYVVMELINGPTLQQRVARGPIPPRTVFRICGEIAAALAVAHADGLVHRDIKLANVMVTPSGAKVVDFGIAAVVGPASPEDALLGTPAYLAPERLTGGAIEPASDMYALGVLLYRLLAGIAPWSVETTTQMLSAHVYLEPDPLPPVPGVPDAIADLVDRCLAKNPADRPDAAEVSALLGDAAEAATASKINIPGVREEQAAPQVPGVPVVPGSGAAFDGATMLREATVPVTRPSSTGAPAASGSAGVDAGGLSSVPQWWKRKKVLAGGGVAAVLIALAFLWPEAEGEPEAAPGAVVPPSASPSVTSASPGGRGVTRPAAPVIVPGRVPASVGSVGPAASGTLPSVPAPAPSGEVISPSPSPSESEPAPIEEPAPDGTRLESPGGTVLARCVEDGAELLDWEPNEGFAVDSVDSGPALTTAVVFKSERARYRMTVTCFGDRPSAVVLPL</sequence>